<feature type="region of interest" description="Disordered" evidence="3">
    <location>
        <begin position="1"/>
        <end position="54"/>
    </location>
</feature>
<dbReference type="Pfam" id="PF12796">
    <property type="entry name" value="Ank_2"/>
    <property type="match status" value="1"/>
</dbReference>
<keyword evidence="2" id="KW-0040">ANK repeat</keyword>
<keyword evidence="5" id="KW-1185">Reference proteome</keyword>
<sequence>MAEVKDTVQEDPNLGSGPDEDTSELSVSENDSDSGSVLSDDSMLPDYEREDASGGSANTLYQACAKNNAAALRRVLERGVTRDEVMELDINGRNGLMVAVSKGFVDLVYGLNQCPFLDINHQDNDGNTALMITAQAGRLFINILKKLLKGCTSQKYKSLRPLLKMLMFCNFYVCIYLVS</sequence>
<dbReference type="PANTHER" id="PTHR24173:SF29">
    <property type="entry name" value="PHOTORECEPTOR ANKYRIN REPEAT PROTEIN"/>
    <property type="match status" value="1"/>
</dbReference>
<dbReference type="InterPro" id="IPR036770">
    <property type="entry name" value="Ankyrin_rpt-contain_sf"/>
</dbReference>
<evidence type="ECO:0000256" key="3">
    <source>
        <dbReference type="SAM" id="MobiDB-lite"/>
    </source>
</evidence>
<gene>
    <name evidence="4" type="primary">LOC107563641</name>
</gene>
<dbReference type="Ensembl" id="ENSSGRT00000067351.1">
    <property type="protein sequence ID" value="ENSSGRP00000063160.1"/>
    <property type="gene ID" value="ENSSGRG00000032643.1"/>
</dbReference>
<name>A0A672PPX9_SINGR</name>
<proteinExistence type="predicted"/>
<feature type="compositionally biased region" description="Low complexity" evidence="3">
    <location>
        <begin position="33"/>
        <end position="42"/>
    </location>
</feature>
<dbReference type="PANTHER" id="PTHR24173">
    <property type="entry name" value="ANKYRIN REPEAT CONTAINING"/>
    <property type="match status" value="1"/>
</dbReference>
<dbReference type="SUPFAM" id="SSF48403">
    <property type="entry name" value="Ankyrin repeat"/>
    <property type="match status" value="1"/>
</dbReference>
<evidence type="ECO:0000256" key="1">
    <source>
        <dbReference type="ARBA" id="ARBA00022737"/>
    </source>
</evidence>
<dbReference type="Gene3D" id="1.25.40.20">
    <property type="entry name" value="Ankyrin repeat-containing domain"/>
    <property type="match status" value="1"/>
</dbReference>
<keyword evidence="1" id="KW-0677">Repeat</keyword>
<dbReference type="Proteomes" id="UP000472262">
    <property type="component" value="Unassembled WGS sequence"/>
</dbReference>
<reference evidence="4" key="1">
    <citation type="submission" date="2025-08" db="UniProtKB">
        <authorList>
            <consortium name="Ensembl"/>
        </authorList>
    </citation>
    <scope>IDENTIFICATION</scope>
</reference>
<dbReference type="AlphaFoldDB" id="A0A672PPX9"/>
<protein>
    <submittedName>
        <fullName evidence="4">Ankyrin repeat domain 33</fullName>
    </submittedName>
</protein>
<evidence type="ECO:0000256" key="2">
    <source>
        <dbReference type="ARBA" id="ARBA00023043"/>
    </source>
</evidence>
<evidence type="ECO:0000313" key="5">
    <source>
        <dbReference type="Proteomes" id="UP000472262"/>
    </source>
</evidence>
<accession>A0A672PPX9</accession>
<dbReference type="InterPro" id="IPR002110">
    <property type="entry name" value="Ankyrin_rpt"/>
</dbReference>
<reference evidence="4" key="2">
    <citation type="submission" date="2025-09" db="UniProtKB">
        <authorList>
            <consortium name="Ensembl"/>
        </authorList>
    </citation>
    <scope>IDENTIFICATION</scope>
</reference>
<evidence type="ECO:0000313" key="4">
    <source>
        <dbReference type="Ensembl" id="ENSSGRP00000063160.1"/>
    </source>
</evidence>
<organism evidence="4 5">
    <name type="scientific">Sinocyclocheilus grahami</name>
    <name type="common">Dianchi golden-line fish</name>
    <name type="synonym">Barbus grahami</name>
    <dbReference type="NCBI Taxonomy" id="75366"/>
    <lineage>
        <taxon>Eukaryota</taxon>
        <taxon>Metazoa</taxon>
        <taxon>Chordata</taxon>
        <taxon>Craniata</taxon>
        <taxon>Vertebrata</taxon>
        <taxon>Euteleostomi</taxon>
        <taxon>Actinopterygii</taxon>
        <taxon>Neopterygii</taxon>
        <taxon>Teleostei</taxon>
        <taxon>Ostariophysi</taxon>
        <taxon>Cypriniformes</taxon>
        <taxon>Cyprinidae</taxon>
        <taxon>Cyprininae</taxon>
        <taxon>Sinocyclocheilus</taxon>
    </lineage>
</organism>